<feature type="domain" description="PpiC" evidence="9">
    <location>
        <begin position="139"/>
        <end position="245"/>
    </location>
</feature>
<dbReference type="InterPro" id="IPR046357">
    <property type="entry name" value="PPIase_dom_sf"/>
</dbReference>
<feature type="compositionally biased region" description="Basic and acidic residues" evidence="7">
    <location>
        <begin position="298"/>
        <end position="307"/>
    </location>
</feature>
<evidence type="ECO:0000256" key="4">
    <source>
        <dbReference type="ARBA" id="ARBA00023110"/>
    </source>
</evidence>
<evidence type="ECO:0000256" key="2">
    <source>
        <dbReference type="ARBA" id="ARBA00013194"/>
    </source>
</evidence>
<dbReference type="PANTHER" id="PTHR47245:SF1">
    <property type="entry name" value="FOLDASE PROTEIN PRSA"/>
    <property type="match status" value="1"/>
</dbReference>
<dbReference type="PROSITE" id="PS51257">
    <property type="entry name" value="PROKAR_LIPOPROTEIN"/>
    <property type="match status" value="1"/>
</dbReference>
<dbReference type="Pfam" id="PF00639">
    <property type="entry name" value="Rotamase"/>
    <property type="match status" value="1"/>
</dbReference>
<keyword evidence="11" id="KW-1185">Reference proteome</keyword>
<feature type="compositionally biased region" description="Low complexity" evidence="7">
    <location>
        <begin position="308"/>
        <end position="322"/>
    </location>
</feature>
<evidence type="ECO:0000313" key="10">
    <source>
        <dbReference type="EMBL" id="WZG09061.1"/>
    </source>
</evidence>
<keyword evidence="3 8" id="KW-0732">Signal</keyword>
<protein>
    <recommendedName>
        <fullName evidence="2">peptidylprolyl isomerase</fullName>
        <ecNumber evidence="2">5.2.1.8</ecNumber>
    </recommendedName>
</protein>
<name>A0ABZ2WAK1_9STAP</name>
<dbReference type="InterPro" id="IPR000297">
    <property type="entry name" value="PPIase_PpiC"/>
</dbReference>
<dbReference type="Gene3D" id="3.10.50.40">
    <property type="match status" value="1"/>
</dbReference>
<evidence type="ECO:0000256" key="5">
    <source>
        <dbReference type="ARBA" id="ARBA00023235"/>
    </source>
</evidence>
<evidence type="ECO:0000256" key="8">
    <source>
        <dbReference type="SAM" id="SignalP"/>
    </source>
</evidence>
<dbReference type="GO" id="GO:0003755">
    <property type="term" value="F:peptidyl-prolyl cis-trans isomerase activity"/>
    <property type="evidence" value="ECO:0007669"/>
    <property type="project" value="UniProtKB-EC"/>
</dbReference>
<feature type="region of interest" description="Disordered" evidence="7">
    <location>
        <begin position="298"/>
        <end position="331"/>
    </location>
</feature>
<dbReference type="RefSeq" id="WP_341636914.1">
    <property type="nucleotide sequence ID" value="NZ_CP133006.1"/>
</dbReference>
<dbReference type="SUPFAM" id="SSF109998">
    <property type="entry name" value="Triger factor/SurA peptide-binding domain-like"/>
    <property type="match status" value="1"/>
</dbReference>
<dbReference type="EC" id="5.2.1.8" evidence="2"/>
<evidence type="ECO:0000256" key="7">
    <source>
        <dbReference type="SAM" id="MobiDB-lite"/>
    </source>
</evidence>
<comment type="catalytic activity">
    <reaction evidence="1">
        <text>[protein]-peptidylproline (omega=180) = [protein]-peptidylproline (omega=0)</text>
        <dbReference type="Rhea" id="RHEA:16237"/>
        <dbReference type="Rhea" id="RHEA-COMP:10747"/>
        <dbReference type="Rhea" id="RHEA-COMP:10748"/>
        <dbReference type="ChEBI" id="CHEBI:83833"/>
        <dbReference type="ChEBI" id="CHEBI:83834"/>
        <dbReference type="EC" id="5.2.1.8"/>
    </reaction>
</comment>
<evidence type="ECO:0000259" key="9">
    <source>
        <dbReference type="PROSITE" id="PS50198"/>
    </source>
</evidence>
<evidence type="ECO:0000313" key="11">
    <source>
        <dbReference type="Proteomes" id="UP001468345"/>
    </source>
</evidence>
<dbReference type="Proteomes" id="UP001468345">
    <property type="component" value="Chromosome"/>
</dbReference>
<gene>
    <name evidence="10" type="ORF">SHJJP9002_000995</name>
</gene>
<sequence>MKSFKKIILPVTASALLLGACGNSATDSKEDTIISSKAGDVKVEDVMNKLGDEQIANSSFSILLNKLLADKYKDQVNTKDIDKEVQKEQKQYGGKDQFESMLKQQKMSLDDYKEQKKLQAYQKELLNDKVDMSDKEIKQDTKKGSHILIKVKENDDDKEGLSAKKAKAKAEKIQKEVEKNPDKFGEIAKKESMDKSSAKKDGSLGYVIKGQMDDKFEKALFKLKEGDVSKVVKTDYGYHIIKADKQNDFDKEKGKLKSQLIQTKVQKNPKLLTDAYKELLDEYKVDYKDRDIKKAIEDSILDPEKIKQQQQQQQQQAMQQQQGSSGISTGQ</sequence>
<evidence type="ECO:0000256" key="1">
    <source>
        <dbReference type="ARBA" id="ARBA00000971"/>
    </source>
</evidence>
<dbReference type="EMBL" id="CP133006">
    <property type="protein sequence ID" value="WZG09061.1"/>
    <property type="molecule type" value="Genomic_DNA"/>
</dbReference>
<feature type="chain" id="PRO_5046017498" description="peptidylprolyl isomerase" evidence="8">
    <location>
        <begin position="26"/>
        <end position="331"/>
    </location>
</feature>
<evidence type="ECO:0000256" key="6">
    <source>
        <dbReference type="PROSITE-ProRule" id="PRU00278"/>
    </source>
</evidence>
<reference evidence="10 11" key="1">
    <citation type="journal article" date="2024" name="ISME J.">
        <title>Staphylococcus epidermidis bacteriocin A37 kills natural competitors with a unique mechanism of action.</title>
        <authorList>
            <person name="Puls J.S."/>
            <person name="Winnerling B."/>
            <person name="Power J.J."/>
            <person name="Kruger A.M."/>
            <person name="Brajtenbach D."/>
            <person name="Johnson M."/>
            <person name="Bilici K."/>
            <person name="Camus L."/>
            <person name="Fliesswasser T."/>
            <person name="Schneider T."/>
            <person name="Sahl H.G."/>
            <person name="Ghosal D."/>
            <person name="Kubitscheck U."/>
            <person name="Heilbronner S."/>
            <person name="Grein F."/>
        </authorList>
    </citation>
    <scope>NUCLEOTIDE SEQUENCE [LARGE SCALE GENOMIC DNA]</scope>
    <source>
        <strain evidence="10 11">SCK7</strain>
    </source>
</reference>
<organism evidence="10 11">
    <name type="scientific">Staphylococcus casei</name>
    <dbReference type="NCBI Taxonomy" id="201828"/>
    <lineage>
        <taxon>Bacteria</taxon>
        <taxon>Bacillati</taxon>
        <taxon>Bacillota</taxon>
        <taxon>Bacilli</taxon>
        <taxon>Bacillales</taxon>
        <taxon>Staphylococcaceae</taxon>
        <taxon>Staphylococcus</taxon>
    </lineage>
</organism>
<evidence type="ECO:0000256" key="3">
    <source>
        <dbReference type="ARBA" id="ARBA00022729"/>
    </source>
</evidence>
<dbReference type="InterPro" id="IPR027304">
    <property type="entry name" value="Trigger_fact/SurA_dom_sf"/>
</dbReference>
<accession>A0ABZ2WAK1</accession>
<dbReference type="PANTHER" id="PTHR47245">
    <property type="entry name" value="PEPTIDYLPROLYL ISOMERASE"/>
    <property type="match status" value="1"/>
</dbReference>
<keyword evidence="5 6" id="KW-0413">Isomerase</keyword>
<keyword evidence="4 6" id="KW-0697">Rotamase</keyword>
<dbReference type="PROSITE" id="PS50198">
    <property type="entry name" value="PPIC_PPIASE_2"/>
    <property type="match status" value="1"/>
</dbReference>
<dbReference type="SUPFAM" id="SSF54534">
    <property type="entry name" value="FKBP-like"/>
    <property type="match status" value="1"/>
</dbReference>
<proteinExistence type="predicted"/>
<feature type="signal peptide" evidence="8">
    <location>
        <begin position="1"/>
        <end position="25"/>
    </location>
</feature>
<dbReference type="InterPro" id="IPR050245">
    <property type="entry name" value="PrsA_foldase"/>
</dbReference>